<evidence type="ECO:0000256" key="3">
    <source>
        <dbReference type="SAM" id="MobiDB-lite"/>
    </source>
</evidence>
<protein>
    <recommendedName>
        <fullName evidence="4">SH2 domain-containing protein</fullName>
    </recommendedName>
</protein>
<keyword evidence="1 2" id="KW-0727">SH2 domain</keyword>
<dbReference type="PROSITE" id="PS50001">
    <property type="entry name" value="SH2"/>
    <property type="match status" value="1"/>
</dbReference>
<dbReference type="OMA" id="DWYIGAC"/>
<sequence length="356" mass="40635">QDRFREDRNRAQTCGDFEGEMEPEYDVVDDQEEVHSVRIFPARPINDEREYAVCTSPFSQFGILNLGSIAVSFPDGQLPCPHYTFPVVNRDIKPGRRKVKPDRRPPPVEPEEQVNHSRRSSSPLPPSPLDVSNNLAGLAVRETCRSEQMRNTEKADFRSHARSPQSTIDVPGMLNHQRHSLDLETHDLEIRSHQHVEGMGSRRHHHEWPQTKEDIDQNDFVPMDKPKQTYCEEDWYVGQCNRTDAEHALHLVNKDGAYLVRDCSNNTNSEPLVLVVFHEKKVYNVKIRFIGSLRKYALGTGQRSNDMFESVAGIIKFHSIFPITLVSGRNTASSKCPENCVLTCPITKSDVVQLLQ</sequence>
<evidence type="ECO:0000259" key="4">
    <source>
        <dbReference type="PROSITE" id="PS50001"/>
    </source>
</evidence>
<dbReference type="SMART" id="SM00252">
    <property type="entry name" value="SH2"/>
    <property type="match status" value="1"/>
</dbReference>
<dbReference type="InterPro" id="IPR051751">
    <property type="entry name" value="Immunoreceptor_sig_adapters"/>
</dbReference>
<dbReference type="eggNOG" id="ENOG502S0EU">
    <property type="taxonomic scope" value="Eukaryota"/>
</dbReference>
<organism evidence="5 6">
    <name type="scientific">Poecilia formosa</name>
    <name type="common">Amazon molly</name>
    <name type="synonym">Limia formosa</name>
    <dbReference type="NCBI Taxonomy" id="48698"/>
    <lineage>
        <taxon>Eukaryota</taxon>
        <taxon>Metazoa</taxon>
        <taxon>Chordata</taxon>
        <taxon>Craniata</taxon>
        <taxon>Vertebrata</taxon>
        <taxon>Euteleostomi</taxon>
        <taxon>Actinopterygii</taxon>
        <taxon>Neopterygii</taxon>
        <taxon>Teleostei</taxon>
        <taxon>Neoteleostei</taxon>
        <taxon>Acanthomorphata</taxon>
        <taxon>Ovalentaria</taxon>
        <taxon>Atherinomorphae</taxon>
        <taxon>Cyprinodontiformes</taxon>
        <taxon>Poeciliidae</taxon>
        <taxon>Poeciliinae</taxon>
        <taxon>Poecilia</taxon>
    </lineage>
</organism>
<dbReference type="FunFam" id="3.30.505.10:FF:000016">
    <property type="entry name" value="B-cell linker protein isoform 2"/>
    <property type="match status" value="1"/>
</dbReference>
<dbReference type="GO" id="GO:0007169">
    <property type="term" value="P:cell surface receptor protein tyrosine kinase signaling pathway"/>
    <property type="evidence" value="ECO:0007669"/>
    <property type="project" value="TreeGrafter"/>
</dbReference>
<reference evidence="5" key="2">
    <citation type="submission" date="2025-08" db="UniProtKB">
        <authorList>
            <consortium name="Ensembl"/>
        </authorList>
    </citation>
    <scope>IDENTIFICATION</scope>
</reference>
<dbReference type="PANTHER" id="PTHR14098">
    <property type="entry name" value="SH2 DOMAIN CONTAINING PROTEIN"/>
    <property type="match status" value="1"/>
</dbReference>
<dbReference type="PANTHER" id="PTHR14098:SF2">
    <property type="entry name" value="CYTOKINE-DEPENDENT HEMATOPOIETIC CELL LINKER"/>
    <property type="match status" value="1"/>
</dbReference>
<dbReference type="Gene3D" id="3.30.505.10">
    <property type="entry name" value="SH2 domain"/>
    <property type="match status" value="1"/>
</dbReference>
<dbReference type="AlphaFoldDB" id="A0A096LY96"/>
<reference evidence="5" key="3">
    <citation type="submission" date="2025-09" db="UniProtKB">
        <authorList>
            <consortium name="Ensembl"/>
        </authorList>
    </citation>
    <scope>IDENTIFICATION</scope>
</reference>
<reference evidence="6" key="1">
    <citation type="submission" date="2013-10" db="EMBL/GenBank/DDBJ databases">
        <authorList>
            <person name="Schartl M."/>
            <person name="Warren W."/>
        </authorList>
    </citation>
    <scope>NUCLEOTIDE SEQUENCE [LARGE SCALE GENOMIC DNA]</scope>
    <source>
        <strain evidence="6">female</strain>
    </source>
</reference>
<dbReference type="Proteomes" id="UP000028760">
    <property type="component" value="Unassembled WGS sequence"/>
</dbReference>
<dbReference type="InterPro" id="IPR036860">
    <property type="entry name" value="SH2_dom_sf"/>
</dbReference>
<dbReference type="GO" id="GO:0005737">
    <property type="term" value="C:cytoplasm"/>
    <property type="evidence" value="ECO:0007669"/>
    <property type="project" value="UniProtKB-ARBA"/>
</dbReference>
<dbReference type="InterPro" id="IPR000980">
    <property type="entry name" value="SH2"/>
</dbReference>
<dbReference type="GeneTree" id="ENSGT00940000161846"/>
<evidence type="ECO:0000256" key="2">
    <source>
        <dbReference type="PROSITE-ProRule" id="PRU00191"/>
    </source>
</evidence>
<dbReference type="SUPFAM" id="SSF55550">
    <property type="entry name" value="SH2 domain"/>
    <property type="match status" value="1"/>
</dbReference>
<dbReference type="EMBL" id="AYCK01012736">
    <property type="status" value="NOT_ANNOTATED_CDS"/>
    <property type="molecule type" value="Genomic_DNA"/>
</dbReference>
<name>A0A096LY96_POEFO</name>
<evidence type="ECO:0000313" key="6">
    <source>
        <dbReference type="Proteomes" id="UP000028760"/>
    </source>
</evidence>
<keyword evidence="6" id="KW-1185">Reference proteome</keyword>
<feature type="region of interest" description="Disordered" evidence="3">
    <location>
        <begin position="93"/>
        <end position="172"/>
    </location>
</feature>
<dbReference type="Pfam" id="PF00017">
    <property type="entry name" value="SH2"/>
    <property type="match status" value="1"/>
</dbReference>
<dbReference type="GO" id="GO:0035556">
    <property type="term" value="P:intracellular signal transduction"/>
    <property type="evidence" value="ECO:0007669"/>
    <property type="project" value="TreeGrafter"/>
</dbReference>
<proteinExistence type="predicted"/>
<evidence type="ECO:0000256" key="1">
    <source>
        <dbReference type="ARBA" id="ARBA00022999"/>
    </source>
</evidence>
<dbReference type="Ensembl" id="ENSPFOT00000029428.1">
    <property type="protein sequence ID" value="ENSPFOP00000024137.1"/>
    <property type="gene ID" value="ENSPFOG00000003039.2"/>
</dbReference>
<feature type="domain" description="SH2" evidence="4">
    <location>
        <begin position="235"/>
        <end position="346"/>
    </location>
</feature>
<dbReference type="STRING" id="48698.ENSPFOP00000024137"/>
<evidence type="ECO:0000313" key="5">
    <source>
        <dbReference type="Ensembl" id="ENSPFOP00000024137.1"/>
    </source>
</evidence>
<accession>A0A096LY96</accession>
<feature type="compositionally biased region" description="Basic and acidic residues" evidence="3">
    <location>
        <begin position="142"/>
        <end position="159"/>
    </location>
</feature>